<dbReference type="Gene3D" id="2.60.40.1080">
    <property type="match status" value="1"/>
</dbReference>
<dbReference type="CDD" id="cd11304">
    <property type="entry name" value="Cadherin_repeat"/>
    <property type="match status" value="1"/>
</dbReference>
<dbReference type="InterPro" id="IPR036116">
    <property type="entry name" value="FN3_sf"/>
</dbReference>
<evidence type="ECO:0000313" key="3">
    <source>
        <dbReference type="EMBL" id="TLS48332.1"/>
    </source>
</evidence>
<name>A0A5R9FW78_9BACL</name>
<dbReference type="InterPro" id="IPR012334">
    <property type="entry name" value="Pectin_lyas_fold"/>
</dbReference>
<dbReference type="InterPro" id="IPR015919">
    <property type="entry name" value="Cadherin-like_sf"/>
</dbReference>
<dbReference type="Gene3D" id="2.160.20.10">
    <property type="entry name" value="Single-stranded right-handed beta-helix, Pectin lyase-like"/>
    <property type="match status" value="2"/>
</dbReference>
<accession>A0A5R9FW78</accession>
<dbReference type="InterPro" id="IPR039448">
    <property type="entry name" value="Beta_helix"/>
</dbReference>
<dbReference type="RefSeq" id="WP_138198253.1">
    <property type="nucleotide sequence ID" value="NZ_VCIW01000039.1"/>
</dbReference>
<proteinExistence type="predicted"/>
<dbReference type="Gene3D" id="2.60.40.10">
    <property type="entry name" value="Immunoglobulins"/>
    <property type="match status" value="6"/>
</dbReference>
<dbReference type="GO" id="GO:0005509">
    <property type="term" value="F:calcium ion binding"/>
    <property type="evidence" value="ECO:0007669"/>
    <property type="project" value="InterPro"/>
</dbReference>
<dbReference type="SUPFAM" id="SSF51126">
    <property type="entry name" value="Pectin lyase-like"/>
    <property type="match status" value="1"/>
</dbReference>
<dbReference type="Pfam" id="PF13229">
    <property type="entry name" value="Beta_helix"/>
    <property type="match status" value="1"/>
</dbReference>
<dbReference type="Proteomes" id="UP000309676">
    <property type="component" value="Unassembled WGS sequence"/>
</dbReference>
<protein>
    <submittedName>
        <fullName evidence="3">DUF1349 domain-containing protein</fullName>
    </submittedName>
</protein>
<dbReference type="Pfam" id="PF05345">
    <property type="entry name" value="He_PIG"/>
    <property type="match status" value="2"/>
</dbReference>
<dbReference type="InterPro" id="IPR008964">
    <property type="entry name" value="Invasin/intimin_cell_adhesion"/>
</dbReference>
<organism evidence="3 4">
    <name type="scientific">Paenibacillus antri</name>
    <dbReference type="NCBI Taxonomy" id="2582848"/>
    <lineage>
        <taxon>Bacteria</taxon>
        <taxon>Bacillati</taxon>
        <taxon>Bacillota</taxon>
        <taxon>Bacilli</taxon>
        <taxon>Bacillales</taxon>
        <taxon>Paenibacillaceae</taxon>
        <taxon>Paenibacillus</taxon>
    </lineage>
</organism>
<dbReference type="EMBL" id="VCIW01000039">
    <property type="protein sequence ID" value="TLS48332.1"/>
    <property type="molecule type" value="Genomic_DNA"/>
</dbReference>
<dbReference type="InterPro" id="IPR011050">
    <property type="entry name" value="Pectin_lyase_fold/virulence"/>
</dbReference>
<dbReference type="PANTHER" id="PTHR36453">
    <property type="entry name" value="SECRETED PROTEIN-RELATED"/>
    <property type="match status" value="1"/>
</dbReference>
<dbReference type="SMART" id="SM00710">
    <property type="entry name" value="PbH1"/>
    <property type="match status" value="6"/>
</dbReference>
<dbReference type="GO" id="GO:0016020">
    <property type="term" value="C:membrane"/>
    <property type="evidence" value="ECO:0007669"/>
    <property type="project" value="InterPro"/>
</dbReference>
<feature type="domain" description="Right handed beta helix" evidence="2">
    <location>
        <begin position="480"/>
        <end position="608"/>
    </location>
</feature>
<gene>
    <name evidence="3" type="ORF">FE782_31190</name>
</gene>
<evidence type="ECO:0000313" key="4">
    <source>
        <dbReference type="Proteomes" id="UP000309676"/>
    </source>
</evidence>
<dbReference type="Gene3D" id="1.20.1270.90">
    <property type="entry name" value="AF1782-like"/>
    <property type="match status" value="2"/>
</dbReference>
<feature type="signal peptide" evidence="1">
    <location>
        <begin position="1"/>
        <end position="33"/>
    </location>
</feature>
<dbReference type="Gene3D" id="2.60.120.200">
    <property type="match status" value="3"/>
</dbReference>
<dbReference type="SUPFAM" id="SSF49373">
    <property type="entry name" value="Invasin/intimin cell-adhesion fragments"/>
    <property type="match status" value="1"/>
</dbReference>
<dbReference type="SUPFAM" id="SSF81296">
    <property type="entry name" value="E set domains"/>
    <property type="match status" value="2"/>
</dbReference>
<keyword evidence="1" id="KW-0732">Signal</keyword>
<dbReference type="OrthoDB" id="9760240at2"/>
<dbReference type="PANTHER" id="PTHR36453:SF1">
    <property type="entry name" value="RIGHT HANDED BETA HELIX DOMAIN-CONTAINING PROTEIN"/>
    <property type="match status" value="1"/>
</dbReference>
<dbReference type="InterPro" id="IPR014756">
    <property type="entry name" value="Ig_E-set"/>
</dbReference>
<feature type="chain" id="PRO_5024369119" evidence="1">
    <location>
        <begin position="34"/>
        <end position="2285"/>
    </location>
</feature>
<dbReference type="SUPFAM" id="SSF49265">
    <property type="entry name" value="Fibronectin type III"/>
    <property type="match status" value="1"/>
</dbReference>
<dbReference type="SUPFAM" id="SSF49313">
    <property type="entry name" value="Cadherin-like"/>
    <property type="match status" value="2"/>
</dbReference>
<dbReference type="InterPro" id="IPR006626">
    <property type="entry name" value="PbH1"/>
</dbReference>
<reference evidence="3 4" key="1">
    <citation type="submission" date="2019-05" db="EMBL/GenBank/DDBJ databases">
        <authorList>
            <person name="Narsing Rao M.P."/>
            <person name="Li W.J."/>
        </authorList>
    </citation>
    <scope>NUCLEOTIDE SEQUENCE [LARGE SCALE GENOMIC DNA]</scope>
    <source>
        <strain evidence="3 4">SYSU_K30003</strain>
    </source>
</reference>
<dbReference type="Pfam" id="PF07554">
    <property type="entry name" value="FIVAR"/>
    <property type="match status" value="2"/>
</dbReference>
<keyword evidence="4" id="KW-1185">Reference proteome</keyword>
<evidence type="ECO:0000256" key="1">
    <source>
        <dbReference type="SAM" id="SignalP"/>
    </source>
</evidence>
<dbReference type="Gene3D" id="2.60.120.560">
    <property type="entry name" value="Exo-inulinase, domain 1"/>
    <property type="match status" value="1"/>
</dbReference>
<evidence type="ECO:0000259" key="2">
    <source>
        <dbReference type="Pfam" id="PF13229"/>
    </source>
</evidence>
<comment type="caution">
    <text evidence="3">The sequence shown here is derived from an EMBL/GenBank/DDBJ whole genome shotgun (WGS) entry which is preliminary data.</text>
</comment>
<dbReference type="InterPro" id="IPR013783">
    <property type="entry name" value="Ig-like_fold"/>
</dbReference>
<sequence>MKARIRKWTFVCLAVFMALGLAQGYGLPAPAFAADPNETAYYVSNTGSDANSGTIDAPFATLERARDEIRELKSSSGLPAGGVTVYVRGGEYELSHTFELNEADSGASDKPVVYTAYPGESVSFVGGKRIDSALFAPVADPAVLARIPSEAHGRVLEADLAAVGMTDYGTLRAHGFGRMRLPSPPELYVDNEPQTRSRWPNEGNVPIAEVLDPGSHPRSGDYRNFGGTIRIEEDRIDRWTQATQMFVGGFFFYGYANDNLTVQSIDPEANTITFNEPHQYGIQNHESWNRIHVFNLLEEIDMPGEYFVDQHTGKLYWYPDRPLAGAKIQVSAMEEPLFAIEGASNVTVSRFTFEVGRGMGIYMERGENNTIAGNTIRNFGTNGIAIGQGALGPNKDEQPFIASPVSRVQGSWIEHKYHNSAWNQLGGTGHRIVSNDVYSLGAGGIFVGAGDRKTLTPGGVEVVNNRIHDYNRIEKVDAPGILINGVGNRAAHNLVYDATHMGILVFGNDHIIEKNEIHDVAKEASDAGALYMGRNPSENGNVIRHNFFHHIQTSFVGGPGVQAVFLDDGTSGQHVYGNVFYMAGGAGVKLHGGKHNVIENNVFIDMTHANFFQLWTLENWMGQMNANLFKTRLLTDVNILAPPYSTKYPTLATYYDENRRATPVPVESNVVRNNVTVRTPNLLSAGPGQLGQNYATQTDPGFVDATAMHFALRPDSPVYDALPGFEPIPFEEIGLYADEYRTDLDTELGAFDLLEPSVGTTGVDPLAPLVLSWEPSANAGMYRVTIAEDAAFATEVFRTEATEPQVTVTSALEYGKTYYWKVEASPRSRSYEGFRANEGGPGSFSTAAADAVPGNPTIAMVGEAIGSVALVWPKMPNATSYRVYRSYGSGSEYQLIAETGMHEASYADGTVSGVLPFSYVVKAVNALGESAASNAIAVPAATSAFFADDFESGDKEGWLDVTPDAWTIAADGDGHALATADDTGSRRIGEVAAQSYAVESKVRVQAWTGGDSGRVFLFVGESAGRYELALSGDGKLVLERPGTSLRAEADFAVQPGEWVTLRLAAAGSDIVAFANGVPLLALTGAAPLAAGDAGVAYDGAEAAFDDFGVLIPKWDSVPEPWTVEGINALPAYGASEDGRLTVRTAGSDVWFASDSFGYVYQQVTTPETGRLVLKARLNSLVRLDNSTMAGLMFRSSDAADAANFYLRAYSNAILHTTVRPRDGESTTYTQVPAVSYPIDMMIVREGDMFTSYYKQGNNWVKHTERELNLPETFLVGLAVASHQGAAYTEAVFSNIELYEEPLPLAGATLQADNTSVSRPGDQVQLQFYGRYGTYALKPIDASVVTFASSDPSVFMVDANGVATAAEEGEATITATATLDGTVYESSILLRHDVPGHTPMFVTEKPWTGVDVAPAGWKGWPGSFNYERGWFIVRASGDDIWRNQDEFHFVQQPYSGDGVFIAKLEYQENTNSWAKAGLMVRESLDAGSRYAAILLTPANGAQMQARASSGGTSTAHGTVSGVKAPYWVKLERSGDTFRGYVSPTGEEGSWQLVGTVNVALGAEAYIGLASTSHTNAVANLSEFSQVSVSPENRTTAVGETLAIRLASEDRDGNPVVYGFAGELPAGATLDPYTGQFEWTPVAAQIGTHLLTFTVTDVPPAGRQRSSETTIRVDVTPSVQDKAALREAIAIAQSFAAHDYTPSSWAVLAASLETALAVDGDAEAVQEDIDAATAALTAAIEALEYRNRGPVFVTTDPWTGSDIGATAIPGSFAASAGTFTVQGAGFDIWRLADQFYFVHQPFSGDGTFVTRMVSQQNTYQWAKAGLMIRETLDAGSRYAFMHLTPTNGAHFHSRRTTDASATAHGSVSGIKAPYWLKLERSGNTFRGYVSADGRDWQLVGTVTATMGADVRVGLAVASHANNQLNTSVFDNVAVPPATRRYEALANEPLAFALQAIDADGDAIQYGTPEPLPAGATLDPATGAFAWTPTPSQAGTHAITFTASDAERGASAQPAALAVTIAVTAPPVDITALEAAIADAESRIAHDYTAESWAALEAALANARAVRADPDATQADADEAAAALEAAIAALATTATGVPGKPVLSDDNGHDTGLRDGDYTIAMNMWWGPNGTAYKLYENGVLIDVQTLPNGSPAAQTAVTNVSGKPNGTYVYTCELINPLGSTACDPLTVTVADANPGMPMLSNDNWDGDGSFTVTMNMWWGTNGATYRLYENGVLIDEVPLTAQTPNAQSASTTVTGRAPGTYAYTAELVNAAGATQSSTMEVVVTH</sequence>